<evidence type="ECO:0000313" key="2">
    <source>
        <dbReference type="Proteomes" id="UP000261600"/>
    </source>
</evidence>
<dbReference type="InterPro" id="IPR051722">
    <property type="entry name" value="Endocytosis_PI4K-reg_protein"/>
</dbReference>
<dbReference type="Gene3D" id="1.25.40.10">
    <property type="entry name" value="Tetratricopeptide repeat domain"/>
    <property type="match status" value="2"/>
</dbReference>
<dbReference type="SUPFAM" id="SSF48452">
    <property type="entry name" value="TPR-like"/>
    <property type="match status" value="1"/>
</dbReference>
<name>A0A3Q3IXI4_MONAL</name>
<dbReference type="Proteomes" id="UP000261600">
    <property type="component" value="Unplaced"/>
</dbReference>
<proteinExistence type="predicted"/>
<dbReference type="STRING" id="43700.ENSMALP00000008785"/>
<dbReference type="InterPro" id="IPR011990">
    <property type="entry name" value="TPR-like_helical_dom_sf"/>
</dbReference>
<accession>A0A3Q3IXI4</accession>
<reference evidence="1" key="1">
    <citation type="submission" date="2025-08" db="UniProtKB">
        <authorList>
            <consortium name="Ensembl"/>
        </authorList>
    </citation>
    <scope>IDENTIFICATION</scope>
</reference>
<dbReference type="AlphaFoldDB" id="A0A3Q3IXI4"/>
<protein>
    <submittedName>
        <fullName evidence="1">Uncharacterized protein</fullName>
    </submittedName>
</protein>
<keyword evidence="2" id="KW-1185">Reference proteome</keyword>
<organism evidence="1 2">
    <name type="scientific">Monopterus albus</name>
    <name type="common">Swamp eel</name>
    <dbReference type="NCBI Taxonomy" id="43700"/>
    <lineage>
        <taxon>Eukaryota</taxon>
        <taxon>Metazoa</taxon>
        <taxon>Chordata</taxon>
        <taxon>Craniata</taxon>
        <taxon>Vertebrata</taxon>
        <taxon>Euteleostomi</taxon>
        <taxon>Actinopterygii</taxon>
        <taxon>Neopterygii</taxon>
        <taxon>Teleostei</taxon>
        <taxon>Neoteleostei</taxon>
        <taxon>Acanthomorphata</taxon>
        <taxon>Anabantaria</taxon>
        <taxon>Synbranchiformes</taxon>
        <taxon>Synbranchidae</taxon>
        <taxon>Monopterus</taxon>
    </lineage>
</organism>
<reference evidence="1" key="2">
    <citation type="submission" date="2025-09" db="UniProtKB">
        <authorList>
            <consortium name="Ensembl"/>
        </authorList>
    </citation>
    <scope>IDENTIFICATION</scope>
</reference>
<dbReference type="GO" id="GO:0005886">
    <property type="term" value="C:plasma membrane"/>
    <property type="evidence" value="ECO:0007669"/>
    <property type="project" value="TreeGrafter"/>
</dbReference>
<dbReference type="GO" id="GO:0072659">
    <property type="term" value="P:protein localization to plasma membrane"/>
    <property type="evidence" value="ECO:0007669"/>
    <property type="project" value="TreeGrafter"/>
</dbReference>
<dbReference type="Ensembl" id="ENSMALT00000008969.1">
    <property type="protein sequence ID" value="ENSMALP00000008785.1"/>
    <property type="gene ID" value="ENSMALG00000006238.1"/>
</dbReference>
<evidence type="ECO:0000313" key="1">
    <source>
        <dbReference type="Ensembl" id="ENSMALP00000008785.1"/>
    </source>
</evidence>
<dbReference type="PANTHER" id="PTHR23083">
    <property type="entry name" value="TETRATRICOPEPTIDE REPEAT PROTEIN, TPR"/>
    <property type="match status" value="1"/>
</dbReference>
<sequence>MLQTRSQLPLSERTQMSMKFSFNKFHLWHKLGLSVMAAGKGTGAVSVFKECARMRPKDPSLPLLATKVYVGQLHWEAEALSQSVVSMREEAGEFLPRAYLALGLCCSLQASDATLKAEQDELNKKALQALNKAHSLDPQDAEIAMYLALQLALVCQVSASMEHLQAVLPLHGDDLHSLHLLTLLLSAQKHYCHALDTLGLALCQHPDNFNLLFPKVKLEEALFGPAADYFSVSSSLIFSFAASRMEAVLSEVSDTSSSRRQGLTYIWTTLECIWLQAGELFMADGRYKGSQFCIAEASLLFPSSHSVLLQRGQQDKAKDLYDKALGIHPTGEHIVLGMVRDTEKRVHLGEKVLCDAVQVYSTSHEAWSGLGKALQSQGSSQAPKCFLTALELEVSCPIRPFTIIPREL</sequence>
<dbReference type="PANTHER" id="PTHR23083:SF475">
    <property type="entry name" value="TETRATRICOPEPTIDE REPEAT PROTEIN 7A"/>
    <property type="match status" value="1"/>
</dbReference>
<dbReference type="GO" id="GO:0046854">
    <property type="term" value="P:phosphatidylinositol phosphate biosynthetic process"/>
    <property type="evidence" value="ECO:0007669"/>
    <property type="project" value="TreeGrafter"/>
</dbReference>